<feature type="transmembrane region" description="Helical" evidence="1">
    <location>
        <begin position="95"/>
        <end position="115"/>
    </location>
</feature>
<evidence type="ECO:0000313" key="3">
    <source>
        <dbReference type="Proteomes" id="UP000010482"/>
    </source>
</evidence>
<dbReference type="eggNOG" id="ENOG502ZYH1">
    <property type="taxonomic scope" value="Bacteria"/>
</dbReference>
<keyword evidence="1" id="KW-0472">Membrane</keyword>
<dbReference type="EMBL" id="CP003944">
    <property type="protein sequence ID" value="AFZ49044.1"/>
    <property type="molecule type" value="Genomic_DNA"/>
</dbReference>
<organism evidence="2 3">
    <name type="scientific">Dactylococcopsis salina (strain PCC 8305)</name>
    <name type="common">Myxobactron salinum</name>
    <dbReference type="NCBI Taxonomy" id="13035"/>
    <lineage>
        <taxon>Bacteria</taxon>
        <taxon>Bacillati</taxon>
        <taxon>Cyanobacteriota</taxon>
        <taxon>Cyanophyceae</taxon>
        <taxon>Nodosilineales</taxon>
        <taxon>Cymatolegaceae</taxon>
        <taxon>Dactylococcopsis</taxon>
    </lineage>
</organism>
<dbReference type="Proteomes" id="UP000010482">
    <property type="component" value="Chromosome"/>
</dbReference>
<dbReference type="STRING" id="13035.Dacsa_0236"/>
<dbReference type="AlphaFoldDB" id="K9YQ79"/>
<evidence type="ECO:0000256" key="1">
    <source>
        <dbReference type="SAM" id="Phobius"/>
    </source>
</evidence>
<accession>K9YQ79</accession>
<proteinExistence type="predicted"/>
<dbReference type="OrthoDB" id="484731at2"/>
<dbReference type="RefSeq" id="WP_015228057.1">
    <property type="nucleotide sequence ID" value="NC_019780.1"/>
</dbReference>
<keyword evidence="1" id="KW-0812">Transmembrane</keyword>
<reference evidence="2" key="1">
    <citation type="submission" date="2012-04" db="EMBL/GenBank/DDBJ databases">
        <title>Finished genome of Dactylococcopsis salina PCC 8305.</title>
        <authorList>
            <consortium name="US DOE Joint Genome Institute"/>
            <person name="Gugger M."/>
            <person name="Coursin T."/>
            <person name="Rippka R."/>
            <person name="Tandeau De Marsac N."/>
            <person name="Huntemann M."/>
            <person name="Wei C.-L."/>
            <person name="Han J."/>
            <person name="Detter J.C."/>
            <person name="Han C."/>
            <person name="Tapia R."/>
            <person name="Daligault H."/>
            <person name="Chen A."/>
            <person name="Krypides N."/>
            <person name="Mavromatis K."/>
            <person name="Markowitz V."/>
            <person name="Szeto E."/>
            <person name="Ivanova N."/>
            <person name="Ovchinnikova G."/>
            <person name="Pagani I."/>
            <person name="Pati A."/>
            <person name="Goodwin L."/>
            <person name="Peters L."/>
            <person name="Pitluck S."/>
            <person name="Woyke T."/>
            <person name="Kerfeld C."/>
        </authorList>
    </citation>
    <scope>NUCLEOTIDE SEQUENCE [LARGE SCALE GENOMIC DNA]</scope>
    <source>
        <strain evidence="2">PCC 8305</strain>
    </source>
</reference>
<feature type="transmembrane region" description="Helical" evidence="1">
    <location>
        <begin position="35"/>
        <end position="55"/>
    </location>
</feature>
<name>K9YQ79_DACS8</name>
<protein>
    <recommendedName>
        <fullName evidence="4">Low-complexity tail membrane protein</fullName>
    </recommendedName>
</protein>
<sequence>MYKKEPYLWIHLAGLAILPLWLELVWLGIAAGKPIFPLFIELAIVAAVGTIPITLMQWVRPFDIYSVLLLALQPDQLSEPQRQILKGFKTAKHRILTGLGAIGLLVGLWFIARYAPLVATISPFPNHAIGLAVAAFAFLASNLFLQVPLSVIGILITSGEQLAQFTPDPPEEITSNYFVPGFRVKQILPNIKPDLESN</sequence>
<feature type="transmembrane region" description="Helical" evidence="1">
    <location>
        <begin position="127"/>
        <end position="145"/>
    </location>
</feature>
<gene>
    <name evidence="2" type="ORF">Dacsa_0236</name>
</gene>
<keyword evidence="3" id="KW-1185">Reference proteome</keyword>
<dbReference type="HOGENOM" id="CLU_098314_0_0_3"/>
<dbReference type="NCBIfam" id="NF033183">
    <property type="entry name" value="colliding_TM"/>
    <property type="match status" value="1"/>
</dbReference>
<keyword evidence="1" id="KW-1133">Transmembrane helix</keyword>
<evidence type="ECO:0000313" key="2">
    <source>
        <dbReference type="EMBL" id="AFZ49044.1"/>
    </source>
</evidence>
<dbReference type="KEGG" id="dsl:Dacsa_0236"/>
<feature type="transmembrane region" description="Helical" evidence="1">
    <location>
        <begin position="7"/>
        <end position="29"/>
    </location>
</feature>
<dbReference type="PATRIC" id="fig|13035.3.peg.274"/>
<dbReference type="InterPro" id="IPR049610">
    <property type="entry name" value="LCTMP-like"/>
</dbReference>
<evidence type="ECO:0008006" key="4">
    <source>
        <dbReference type="Google" id="ProtNLM"/>
    </source>
</evidence>